<dbReference type="Proteomes" id="UP000053820">
    <property type="component" value="Unassembled WGS sequence"/>
</dbReference>
<dbReference type="OrthoDB" id="3266753at2759"/>
<dbReference type="EMBL" id="KN839916">
    <property type="protein sequence ID" value="KIJ58686.1"/>
    <property type="molecule type" value="Genomic_DNA"/>
</dbReference>
<reference evidence="1 2" key="1">
    <citation type="submission" date="2014-04" db="EMBL/GenBank/DDBJ databases">
        <title>Evolutionary Origins and Diversification of the Mycorrhizal Mutualists.</title>
        <authorList>
            <consortium name="DOE Joint Genome Institute"/>
            <consortium name="Mycorrhizal Genomics Consortium"/>
            <person name="Kohler A."/>
            <person name="Kuo A."/>
            <person name="Nagy L.G."/>
            <person name="Floudas D."/>
            <person name="Copeland A."/>
            <person name="Barry K.W."/>
            <person name="Cichocki N."/>
            <person name="Veneault-Fourrey C."/>
            <person name="LaButti K."/>
            <person name="Lindquist E.A."/>
            <person name="Lipzen A."/>
            <person name="Lundell T."/>
            <person name="Morin E."/>
            <person name="Murat C."/>
            <person name="Riley R."/>
            <person name="Ohm R."/>
            <person name="Sun H."/>
            <person name="Tunlid A."/>
            <person name="Henrissat B."/>
            <person name="Grigoriev I.V."/>
            <person name="Hibbett D.S."/>
            <person name="Martin F."/>
        </authorList>
    </citation>
    <scope>NUCLEOTIDE SEQUENCE [LARGE SCALE GENOMIC DNA]</scope>
    <source>
        <strain evidence="1 2">MD-312</strain>
    </source>
</reference>
<accession>A0A0C9W788</accession>
<protein>
    <submittedName>
        <fullName evidence="1">Uncharacterized protein</fullName>
    </submittedName>
</protein>
<dbReference type="HOGENOM" id="CLU_046162_3_0_1"/>
<gene>
    <name evidence="1" type="ORF">HYDPIDRAFT_33928</name>
</gene>
<name>A0A0C9W788_9AGAM</name>
<proteinExistence type="predicted"/>
<feature type="non-terminal residue" evidence="1">
    <location>
        <position position="1"/>
    </location>
</feature>
<keyword evidence="2" id="KW-1185">Reference proteome</keyword>
<evidence type="ECO:0000313" key="2">
    <source>
        <dbReference type="Proteomes" id="UP000053820"/>
    </source>
</evidence>
<dbReference type="AlphaFoldDB" id="A0A0C9W788"/>
<sequence>RYLANWLAIRPAWIARVTSDPATVPPTPNDWRLFLNSVPADSLPLLPSQKQTASAVNKRETLQRFSAALPTDITGSTWAGNDTIKFRDQTPRVFSAFPIIITQGILWELSELSFRYDLLALDHHLVPERWRDAPAEREELWRAVFPSEIIGDMWDAPLPTSNAGVFQGGNLRDMDYIRYLNAFTRLVSAWPGAQPHYKIPLTASFGDSTLWNASAELILFYIKTFFTYTGRAPVVPRRVPGSARS</sequence>
<organism evidence="1 2">
    <name type="scientific">Hydnomerulius pinastri MD-312</name>
    <dbReference type="NCBI Taxonomy" id="994086"/>
    <lineage>
        <taxon>Eukaryota</taxon>
        <taxon>Fungi</taxon>
        <taxon>Dikarya</taxon>
        <taxon>Basidiomycota</taxon>
        <taxon>Agaricomycotina</taxon>
        <taxon>Agaricomycetes</taxon>
        <taxon>Agaricomycetidae</taxon>
        <taxon>Boletales</taxon>
        <taxon>Boletales incertae sedis</taxon>
        <taxon>Leucogyrophana</taxon>
    </lineage>
</organism>
<evidence type="ECO:0000313" key="1">
    <source>
        <dbReference type="EMBL" id="KIJ58686.1"/>
    </source>
</evidence>